<evidence type="ECO:0000313" key="5">
    <source>
        <dbReference type="Proteomes" id="UP000018700"/>
    </source>
</evidence>
<evidence type="ECO:0000256" key="1">
    <source>
        <dbReference type="ARBA" id="ARBA00022603"/>
    </source>
</evidence>
<dbReference type="GO" id="GO:0032259">
    <property type="term" value="P:methylation"/>
    <property type="evidence" value="ECO:0007669"/>
    <property type="project" value="UniProtKB-KW"/>
</dbReference>
<dbReference type="EMBL" id="CP006745">
    <property type="protein sequence ID" value="AHC73399.1"/>
    <property type="molecule type" value="Genomic_DNA"/>
</dbReference>
<dbReference type="InterPro" id="IPR029026">
    <property type="entry name" value="tRNA_m1G_MTases_N"/>
</dbReference>
<dbReference type="eggNOG" id="COG0566">
    <property type="taxonomic scope" value="Bacteria"/>
</dbReference>
<dbReference type="GO" id="GO:0003723">
    <property type="term" value="F:RNA binding"/>
    <property type="evidence" value="ECO:0007669"/>
    <property type="project" value="InterPro"/>
</dbReference>
<accession>V9TR71</accession>
<dbReference type="InterPro" id="IPR029064">
    <property type="entry name" value="Ribosomal_eL30-like_sf"/>
</dbReference>
<dbReference type="SMART" id="SM00967">
    <property type="entry name" value="SpoU_sub_bind"/>
    <property type="match status" value="1"/>
</dbReference>
<dbReference type="CDD" id="cd18103">
    <property type="entry name" value="SpoU-like_RlmB"/>
    <property type="match status" value="1"/>
</dbReference>
<gene>
    <name evidence="4" type="primary">trmH</name>
    <name evidence="4" type="ORF">P856_163</name>
</gene>
<dbReference type="OrthoDB" id="9785673at2"/>
<dbReference type="InterPro" id="IPR004441">
    <property type="entry name" value="rRNA_MeTrfase_TrmH"/>
</dbReference>
<reference evidence="4 5" key="1">
    <citation type="journal article" date="2013" name="PLoS ONE">
        <title>Bacterial endosymbiosis in a chordate host: long-term co-evolution and conservation of secondary metabolism.</title>
        <authorList>
            <person name="Kwan J.C."/>
            <person name="Schmidt E.W."/>
        </authorList>
    </citation>
    <scope>NUCLEOTIDE SEQUENCE [LARGE SCALE GENOMIC DNA]</scope>
    <source>
        <strain evidence="5">faulkneri L5</strain>
    </source>
</reference>
<evidence type="ECO:0000313" key="4">
    <source>
        <dbReference type="EMBL" id="AHC73399.1"/>
    </source>
</evidence>
<protein>
    <submittedName>
        <fullName evidence="4">RNA methyltransferase</fullName>
    </submittedName>
</protein>
<dbReference type="InterPro" id="IPR029028">
    <property type="entry name" value="Alpha/beta_knot_MTases"/>
</dbReference>
<dbReference type="PANTHER" id="PTHR46429:SF1">
    <property type="entry name" value="23S RRNA (GUANOSINE-2'-O-)-METHYLTRANSFERASE RLMB"/>
    <property type="match status" value="1"/>
</dbReference>
<dbReference type="AlphaFoldDB" id="V9TR71"/>
<feature type="domain" description="RNA 2-O ribose methyltransferase substrate binding" evidence="3">
    <location>
        <begin position="45"/>
        <end position="125"/>
    </location>
</feature>
<dbReference type="GO" id="GO:0008173">
    <property type="term" value="F:RNA methyltransferase activity"/>
    <property type="evidence" value="ECO:0007669"/>
    <property type="project" value="InterPro"/>
</dbReference>
<dbReference type="SUPFAM" id="SSF55315">
    <property type="entry name" value="L30e-like"/>
    <property type="match status" value="1"/>
</dbReference>
<dbReference type="NCBIfam" id="TIGR00186">
    <property type="entry name" value="rRNA_methyl_3"/>
    <property type="match status" value="1"/>
</dbReference>
<dbReference type="Gene3D" id="3.30.1330.30">
    <property type="match status" value="1"/>
</dbReference>
<keyword evidence="2 4" id="KW-0808">Transferase</keyword>
<dbReference type="Pfam" id="PF08032">
    <property type="entry name" value="SpoU_sub_bind"/>
    <property type="match status" value="1"/>
</dbReference>
<organism evidence="4 5">
    <name type="scientific">Candidatus Endolissoclinum faulkneri L5</name>
    <dbReference type="NCBI Taxonomy" id="1401328"/>
    <lineage>
        <taxon>Bacteria</taxon>
        <taxon>Pseudomonadati</taxon>
        <taxon>Pseudomonadota</taxon>
        <taxon>Alphaproteobacteria</taxon>
        <taxon>Rhodospirillales</taxon>
        <taxon>Rhodospirillaceae</taxon>
        <taxon>Candidatus Endolissoclinum</taxon>
    </lineage>
</organism>
<keyword evidence="1 4" id="KW-0489">Methyltransferase</keyword>
<dbReference type="HOGENOM" id="CLU_021322_0_2_5"/>
<dbReference type="GO" id="GO:0005829">
    <property type="term" value="C:cytosol"/>
    <property type="evidence" value="ECO:0007669"/>
    <property type="project" value="TreeGrafter"/>
</dbReference>
<dbReference type="Proteomes" id="UP000018700">
    <property type="component" value="Chromosome"/>
</dbReference>
<evidence type="ECO:0000256" key="2">
    <source>
        <dbReference type="ARBA" id="ARBA00022679"/>
    </source>
</evidence>
<name>V9TR71_9PROT</name>
<dbReference type="KEGG" id="efk:P856_163"/>
<proteinExistence type="predicted"/>
<evidence type="ECO:0000259" key="3">
    <source>
        <dbReference type="SMART" id="SM00967"/>
    </source>
</evidence>
<sequence length="295" mass="32302">MIKKKYPGCSSHAIREDVDNLKKRSEKFLKISRNVKHKKNDNSYWLFGFHAVMSALANPLRRVRALVCSPEIAEKVLMLLSNLPDARYRTLPKPRLSSVKEISAMVGQNAVHQGLVAWVDSLRSVTLDEVLTVSSKQRLLMVLDQVSDPQNLGAVLRSSAAFGADAVIVQNRYTAKANALVAKIASGALDVIPLVRVSNLVYAMHKIKEAGFCCVGFEEKGSVKLEDLHLSGKVALILGSEEAGLRRLTRETCNQLAYLSTKSPIRSLNVSAAAAIVLHHFAVSLRTAGKIPPKL</sequence>
<dbReference type="SUPFAM" id="SSF75217">
    <property type="entry name" value="alpha/beta knot"/>
    <property type="match status" value="1"/>
</dbReference>
<keyword evidence="5" id="KW-1185">Reference proteome</keyword>
<dbReference type="InterPro" id="IPR001537">
    <property type="entry name" value="SpoU_MeTrfase"/>
</dbReference>
<dbReference type="PANTHER" id="PTHR46429">
    <property type="entry name" value="23S RRNA (GUANOSINE-2'-O-)-METHYLTRANSFERASE RLMB"/>
    <property type="match status" value="1"/>
</dbReference>
<dbReference type="InterPro" id="IPR013123">
    <property type="entry name" value="SpoU_subst-bd"/>
</dbReference>
<dbReference type="Pfam" id="PF00588">
    <property type="entry name" value="SpoU_methylase"/>
    <property type="match status" value="1"/>
</dbReference>
<dbReference type="STRING" id="1401328.P856_163"/>
<dbReference type="GO" id="GO:0006396">
    <property type="term" value="P:RNA processing"/>
    <property type="evidence" value="ECO:0007669"/>
    <property type="project" value="InterPro"/>
</dbReference>
<dbReference type="Gene3D" id="3.40.1280.10">
    <property type="match status" value="1"/>
</dbReference>
<dbReference type="RefSeq" id="WP_025300283.1">
    <property type="nucleotide sequence ID" value="NZ_CP006745.1"/>
</dbReference>